<evidence type="ECO:0000313" key="2">
    <source>
        <dbReference type="EMBL" id="CAB4180673.1"/>
    </source>
</evidence>
<evidence type="ECO:0000313" key="4">
    <source>
        <dbReference type="EMBL" id="CAB4221789.1"/>
    </source>
</evidence>
<name>A0A6J5MCD6_9CAUD</name>
<dbReference type="EMBL" id="LR796439">
    <property type="protein sequence ID" value="CAB4144238.1"/>
    <property type="molecule type" value="Genomic_DNA"/>
</dbReference>
<sequence length="84" mass="9335">MLGQRERIYDVYLSTNTGPEVRRVIATSEALGVRAAEAMVEGSRALHYTVQVDIVGNCRKCSQLVEATELYREIGTGVLCRECK</sequence>
<gene>
    <name evidence="2" type="ORF">UFOVP1045_76</name>
    <name evidence="3" type="ORF">UFOVP1194_30</name>
    <name evidence="4" type="ORF">UFOVP1641_26</name>
    <name evidence="1" type="ORF">UFOVP466_29</name>
</gene>
<evidence type="ECO:0000313" key="3">
    <source>
        <dbReference type="EMBL" id="CAB4190061.1"/>
    </source>
</evidence>
<dbReference type="EMBL" id="LR797505">
    <property type="protein sequence ID" value="CAB4221789.1"/>
    <property type="molecule type" value="Genomic_DNA"/>
</dbReference>
<accession>A0A6J5MCD6</accession>
<evidence type="ECO:0000313" key="1">
    <source>
        <dbReference type="EMBL" id="CAB4144238.1"/>
    </source>
</evidence>
<reference evidence="1" key="1">
    <citation type="submission" date="2020-04" db="EMBL/GenBank/DDBJ databases">
        <authorList>
            <person name="Chiriac C."/>
            <person name="Salcher M."/>
            <person name="Ghai R."/>
            <person name="Kavagutti S V."/>
        </authorList>
    </citation>
    <scope>NUCLEOTIDE SEQUENCE</scope>
</reference>
<protein>
    <submittedName>
        <fullName evidence="1">Uncharacterized protein</fullName>
    </submittedName>
</protein>
<proteinExistence type="predicted"/>
<dbReference type="EMBL" id="LR797152">
    <property type="protein sequence ID" value="CAB4190061.1"/>
    <property type="molecule type" value="Genomic_DNA"/>
</dbReference>
<dbReference type="EMBL" id="LR796996">
    <property type="protein sequence ID" value="CAB4180673.1"/>
    <property type="molecule type" value="Genomic_DNA"/>
</dbReference>
<organism evidence="1">
    <name type="scientific">uncultured Caudovirales phage</name>
    <dbReference type="NCBI Taxonomy" id="2100421"/>
    <lineage>
        <taxon>Viruses</taxon>
        <taxon>Duplodnaviria</taxon>
        <taxon>Heunggongvirae</taxon>
        <taxon>Uroviricota</taxon>
        <taxon>Caudoviricetes</taxon>
        <taxon>Peduoviridae</taxon>
        <taxon>Maltschvirus</taxon>
        <taxon>Maltschvirus maltsch</taxon>
    </lineage>
</organism>